<evidence type="ECO:0000313" key="2">
    <source>
        <dbReference type="EMBL" id="MBS4192203.1"/>
    </source>
</evidence>
<name>A0ABS5NXV8_9BACI</name>
<reference evidence="2 3" key="1">
    <citation type="submission" date="2021-05" db="EMBL/GenBank/DDBJ databases">
        <title>Novel Bacillus species.</title>
        <authorList>
            <person name="Liu G."/>
        </authorList>
    </citation>
    <scope>NUCLEOTIDE SEQUENCE [LARGE SCALE GENOMIC DNA]</scope>
    <source>
        <strain evidence="2 3">FJAT-49705</strain>
    </source>
</reference>
<dbReference type="Proteomes" id="UP000681027">
    <property type="component" value="Unassembled WGS sequence"/>
</dbReference>
<keyword evidence="1" id="KW-0732">Signal</keyword>
<dbReference type="Pfam" id="PF14275">
    <property type="entry name" value="DUF4362"/>
    <property type="match status" value="1"/>
</dbReference>
<evidence type="ECO:0000256" key="1">
    <source>
        <dbReference type="SAM" id="SignalP"/>
    </source>
</evidence>
<dbReference type="EMBL" id="JAGYPM010000004">
    <property type="protein sequence ID" value="MBS4192203.1"/>
    <property type="molecule type" value="Genomic_DNA"/>
</dbReference>
<dbReference type="RefSeq" id="WP_213103641.1">
    <property type="nucleotide sequence ID" value="NZ_JAGYPM010000004.1"/>
</dbReference>
<comment type="caution">
    <text evidence="2">The sequence shown here is derived from an EMBL/GenBank/DDBJ whole genome shotgun (WGS) entry which is preliminary data.</text>
</comment>
<sequence length="274" mass="31837">MKKFQSILFVLLFLSGCSNLNPVPSSTTYEPQQKDVINNHGGIENIEQIDQFVNNINNGENDEVRIIHYTIEGDPIIWDLTYDGTSIQSRYYTTYDKFGVGKVEKHSCERITKSETDTEIAYKLECNGQQEDVLTVQYDTEKQDKFEFHFKYGVNKKNEVDTANQRLVKDLQNGEVSTVSDFQFNRKELNQIYKAMVLANYLDQKDLSTSCNKKPYESYELTVWINGGERHFEWTECDNSKHGLQMNKMKNNILHVIQDNETYKSLPPTKGSYQ</sequence>
<dbReference type="InterPro" id="IPR025372">
    <property type="entry name" value="DUF4362"/>
</dbReference>
<accession>A0ABS5NXV8</accession>
<feature type="chain" id="PRO_5046703799" evidence="1">
    <location>
        <begin position="21"/>
        <end position="274"/>
    </location>
</feature>
<gene>
    <name evidence="2" type="ORF">KHA94_18715</name>
</gene>
<proteinExistence type="predicted"/>
<feature type="signal peptide" evidence="1">
    <location>
        <begin position="1"/>
        <end position="20"/>
    </location>
</feature>
<organism evidence="2 3">
    <name type="scientific">Cytobacillus citreus</name>
    <dbReference type="NCBI Taxonomy" id="2833586"/>
    <lineage>
        <taxon>Bacteria</taxon>
        <taxon>Bacillati</taxon>
        <taxon>Bacillota</taxon>
        <taxon>Bacilli</taxon>
        <taxon>Bacillales</taxon>
        <taxon>Bacillaceae</taxon>
        <taxon>Cytobacillus</taxon>
    </lineage>
</organism>
<protein>
    <submittedName>
        <fullName evidence="2">DUF4362 domain-containing protein</fullName>
    </submittedName>
</protein>
<keyword evidence="3" id="KW-1185">Reference proteome</keyword>
<evidence type="ECO:0000313" key="3">
    <source>
        <dbReference type="Proteomes" id="UP000681027"/>
    </source>
</evidence>
<dbReference type="PROSITE" id="PS51257">
    <property type="entry name" value="PROKAR_LIPOPROTEIN"/>
    <property type="match status" value="1"/>
</dbReference>